<protein>
    <submittedName>
        <fullName evidence="1">Uncharacterized protein</fullName>
    </submittedName>
</protein>
<dbReference type="EMBL" id="CM055748">
    <property type="protein sequence ID" value="KAJ7995526.1"/>
    <property type="molecule type" value="Genomic_DNA"/>
</dbReference>
<proteinExistence type="predicted"/>
<evidence type="ECO:0000313" key="1">
    <source>
        <dbReference type="EMBL" id="KAJ7995526.1"/>
    </source>
</evidence>
<accession>A0ACC2FW10</accession>
<sequence>MQWKNLKRLEREKRQQRGKRWTTPTHTAHYPEGGEGKPGRCRHIPGLKTQRMTEGFGVFLTLFRCQGTRATETLLENGTRVWGGGDCSPAEPKAEAAKAK</sequence>
<keyword evidence="2" id="KW-1185">Reference proteome</keyword>
<gene>
    <name evidence="1" type="ORF">DPEC_G00245500</name>
</gene>
<evidence type="ECO:0000313" key="2">
    <source>
        <dbReference type="Proteomes" id="UP001157502"/>
    </source>
</evidence>
<dbReference type="Proteomes" id="UP001157502">
    <property type="component" value="Chromosome 21"/>
</dbReference>
<reference evidence="1" key="1">
    <citation type="submission" date="2021-05" db="EMBL/GenBank/DDBJ databases">
        <authorList>
            <person name="Pan Q."/>
            <person name="Jouanno E."/>
            <person name="Zahm M."/>
            <person name="Klopp C."/>
            <person name="Cabau C."/>
            <person name="Louis A."/>
            <person name="Berthelot C."/>
            <person name="Parey E."/>
            <person name="Roest Crollius H."/>
            <person name="Montfort J."/>
            <person name="Robinson-Rechavi M."/>
            <person name="Bouchez O."/>
            <person name="Lampietro C."/>
            <person name="Lopez Roques C."/>
            <person name="Donnadieu C."/>
            <person name="Postlethwait J."/>
            <person name="Bobe J."/>
            <person name="Dillon D."/>
            <person name="Chandos A."/>
            <person name="von Hippel F."/>
            <person name="Guiguen Y."/>
        </authorList>
    </citation>
    <scope>NUCLEOTIDE SEQUENCE</scope>
    <source>
        <strain evidence="1">YG-Jan2019</strain>
    </source>
</reference>
<comment type="caution">
    <text evidence="1">The sequence shown here is derived from an EMBL/GenBank/DDBJ whole genome shotgun (WGS) entry which is preliminary data.</text>
</comment>
<name>A0ACC2FW10_DALPE</name>
<organism evidence="1 2">
    <name type="scientific">Dallia pectoralis</name>
    <name type="common">Alaska blackfish</name>
    <dbReference type="NCBI Taxonomy" id="75939"/>
    <lineage>
        <taxon>Eukaryota</taxon>
        <taxon>Metazoa</taxon>
        <taxon>Chordata</taxon>
        <taxon>Craniata</taxon>
        <taxon>Vertebrata</taxon>
        <taxon>Euteleostomi</taxon>
        <taxon>Actinopterygii</taxon>
        <taxon>Neopterygii</taxon>
        <taxon>Teleostei</taxon>
        <taxon>Protacanthopterygii</taxon>
        <taxon>Esociformes</taxon>
        <taxon>Umbridae</taxon>
        <taxon>Dallia</taxon>
    </lineage>
</organism>